<sequence>PEIALKSAKQHTTMVTTIIRSFGWRRQRDDLKMKKNRQQNSARFSNTSHSRSINREISNTP</sequence>
<evidence type="ECO:0000256" key="1">
    <source>
        <dbReference type="SAM" id="MobiDB-lite"/>
    </source>
</evidence>
<dbReference type="AlphaFoldDB" id="A0AAN8IB97"/>
<keyword evidence="3" id="KW-1185">Reference proteome</keyword>
<protein>
    <submittedName>
        <fullName evidence="2">Uncharacterized protein</fullName>
    </submittedName>
</protein>
<feature type="compositionally biased region" description="Polar residues" evidence="1">
    <location>
        <begin position="38"/>
        <end position="61"/>
    </location>
</feature>
<organism evidence="2 3">
    <name type="scientific">Trichostrongylus colubriformis</name>
    <name type="common">Black scour worm</name>
    <dbReference type="NCBI Taxonomy" id="6319"/>
    <lineage>
        <taxon>Eukaryota</taxon>
        <taxon>Metazoa</taxon>
        <taxon>Ecdysozoa</taxon>
        <taxon>Nematoda</taxon>
        <taxon>Chromadorea</taxon>
        <taxon>Rhabditida</taxon>
        <taxon>Rhabditina</taxon>
        <taxon>Rhabditomorpha</taxon>
        <taxon>Strongyloidea</taxon>
        <taxon>Trichostrongylidae</taxon>
        <taxon>Trichostrongylus</taxon>
    </lineage>
</organism>
<feature type="region of interest" description="Disordered" evidence="1">
    <location>
        <begin position="25"/>
        <end position="61"/>
    </location>
</feature>
<accession>A0AAN8IB97</accession>
<name>A0AAN8IB97_TRICO</name>
<dbReference type="Proteomes" id="UP001331761">
    <property type="component" value="Unassembled WGS sequence"/>
</dbReference>
<reference evidence="2 3" key="1">
    <citation type="submission" date="2019-10" db="EMBL/GenBank/DDBJ databases">
        <title>Assembly and Annotation for the nematode Trichostrongylus colubriformis.</title>
        <authorList>
            <person name="Martin J."/>
        </authorList>
    </citation>
    <scope>NUCLEOTIDE SEQUENCE [LARGE SCALE GENOMIC DNA]</scope>
    <source>
        <strain evidence="2">G859</strain>
        <tissue evidence="2">Whole worm</tissue>
    </source>
</reference>
<evidence type="ECO:0000313" key="2">
    <source>
        <dbReference type="EMBL" id="KAK5966316.1"/>
    </source>
</evidence>
<proteinExistence type="predicted"/>
<evidence type="ECO:0000313" key="3">
    <source>
        <dbReference type="Proteomes" id="UP001331761"/>
    </source>
</evidence>
<gene>
    <name evidence="2" type="ORF">GCK32_019240</name>
</gene>
<comment type="caution">
    <text evidence="2">The sequence shown here is derived from an EMBL/GenBank/DDBJ whole genome shotgun (WGS) entry which is preliminary data.</text>
</comment>
<dbReference type="EMBL" id="WIXE01023620">
    <property type="protein sequence ID" value="KAK5966316.1"/>
    <property type="molecule type" value="Genomic_DNA"/>
</dbReference>
<feature type="non-terminal residue" evidence="2">
    <location>
        <position position="1"/>
    </location>
</feature>